<sequence>MKECFLDERLRLFREKLLSMCVYNPSWLLQSVSAVMISCLPGRMNWDSSDQRNCCFDLWDWA</sequence>
<dbReference type="AlphaFoldDB" id="A0A0E9UQQ6"/>
<dbReference type="EMBL" id="GBXM01040373">
    <property type="protein sequence ID" value="JAH68204.1"/>
    <property type="molecule type" value="Transcribed_RNA"/>
</dbReference>
<accession>A0A0E9UQQ6</accession>
<protein>
    <submittedName>
        <fullName evidence="1">Uncharacterized protein</fullName>
    </submittedName>
</protein>
<proteinExistence type="predicted"/>
<evidence type="ECO:0000313" key="1">
    <source>
        <dbReference type="EMBL" id="JAH68204.1"/>
    </source>
</evidence>
<reference evidence="1" key="2">
    <citation type="journal article" date="2015" name="Fish Shellfish Immunol.">
        <title>Early steps in the European eel (Anguilla anguilla)-Vibrio vulnificus interaction in the gills: Role of the RtxA13 toxin.</title>
        <authorList>
            <person name="Callol A."/>
            <person name="Pajuelo D."/>
            <person name="Ebbesson L."/>
            <person name="Teles M."/>
            <person name="MacKenzie S."/>
            <person name="Amaro C."/>
        </authorList>
    </citation>
    <scope>NUCLEOTIDE SEQUENCE</scope>
</reference>
<reference evidence="1" key="1">
    <citation type="submission" date="2014-11" db="EMBL/GenBank/DDBJ databases">
        <authorList>
            <person name="Amaro Gonzalez C."/>
        </authorList>
    </citation>
    <scope>NUCLEOTIDE SEQUENCE</scope>
</reference>
<organism evidence="1">
    <name type="scientific">Anguilla anguilla</name>
    <name type="common">European freshwater eel</name>
    <name type="synonym">Muraena anguilla</name>
    <dbReference type="NCBI Taxonomy" id="7936"/>
    <lineage>
        <taxon>Eukaryota</taxon>
        <taxon>Metazoa</taxon>
        <taxon>Chordata</taxon>
        <taxon>Craniata</taxon>
        <taxon>Vertebrata</taxon>
        <taxon>Euteleostomi</taxon>
        <taxon>Actinopterygii</taxon>
        <taxon>Neopterygii</taxon>
        <taxon>Teleostei</taxon>
        <taxon>Anguilliformes</taxon>
        <taxon>Anguillidae</taxon>
        <taxon>Anguilla</taxon>
    </lineage>
</organism>
<name>A0A0E9UQQ6_ANGAN</name>